<proteinExistence type="predicted"/>
<protein>
    <submittedName>
        <fullName evidence="1">Uncharacterized protein</fullName>
    </submittedName>
</protein>
<reference evidence="1" key="1">
    <citation type="submission" date="2022-10" db="EMBL/GenBank/DDBJ databases">
        <title>The complete genomes of actinobacterial strains from the NBC collection.</title>
        <authorList>
            <person name="Joergensen T.S."/>
            <person name="Alvarez Arevalo M."/>
            <person name="Sterndorff E.B."/>
            <person name="Faurdal D."/>
            <person name="Vuksanovic O."/>
            <person name="Mourched A.-S."/>
            <person name="Charusanti P."/>
            <person name="Shaw S."/>
            <person name="Blin K."/>
            <person name="Weber T."/>
        </authorList>
    </citation>
    <scope>NUCLEOTIDE SEQUENCE</scope>
    <source>
        <strain evidence="1">NBC_01432</strain>
    </source>
</reference>
<sequence length="82" mass="8634">MNSNDSNDYEREIMRRATALVGQAVTLRLTNGDDIAGTLTGFSGQPIGWPSGMSVPANALVVEDAEEASWTIRPDAVLAIAG</sequence>
<dbReference type="RefSeq" id="WP_329078329.1">
    <property type="nucleotide sequence ID" value="NZ_CP109495.1"/>
</dbReference>
<name>A0ABZ2A8Z5_STRNV</name>
<organism evidence="1 2">
    <name type="scientific">Streptomyces niveus</name>
    <name type="common">Streptomyces spheroides</name>
    <dbReference type="NCBI Taxonomy" id="193462"/>
    <lineage>
        <taxon>Bacteria</taxon>
        <taxon>Bacillati</taxon>
        <taxon>Actinomycetota</taxon>
        <taxon>Actinomycetes</taxon>
        <taxon>Kitasatosporales</taxon>
        <taxon>Streptomycetaceae</taxon>
        <taxon>Streptomyces</taxon>
    </lineage>
</organism>
<keyword evidence="2" id="KW-1185">Reference proteome</keyword>
<accession>A0ABZ2A8Z5</accession>
<gene>
    <name evidence="1" type="ORF">OG442_25715</name>
</gene>
<dbReference type="Proteomes" id="UP001432209">
    <property type="component" value="Chromosome"/>
</dbReference>
<dbReference type="EMBL" id="CP109495">
    <property type="protein sequence ID" value="WUX54676.1"/>
    <property type="molecule type" value="Genomic_DNA"/>
</dbReference>
<evidence type="ECO:0000313" key="1">
    <source>
        <dbReference type="EMBL" id="WUX54676.1"/>
    </source>
</evidence>
<evidence type="ECO:0000313" key="2">
    <source>
        <dbReference type="Proteomes" id="UP001432209"/>
    </source>
</evidence>